<dbReference type="EMBL" id="QYUQ01000002">
    <property type="protein sequence ID" value="RJG02612.1"/>
    <property type="molecule type" value="Genomic_DNA"/>
</dbReference>
<dbReference type="OrthoDB" id="9807941at2"/>
<dbReference type="InterPro" id="IPR041921">
    <property type="entry name" value="NuoE_N"/>
</dbReference>
<comment type="cofactor">
    <cofactor evidence="7">
        <name>[2Fe-2S] cluster</name>
        <dbReference type="ChEBI" id="CHEBI:190135"/>
    </cofactor>
    <text evidence="7">Binds 1 [2Fe-2S] cluster.</text>
</comment>
<dbReference type="PIRSF" id="PIRSF000216">
    <property type="entry name" value="NADH_DH_24kDa"/>
    <property type="match status" value="1"/>
</dbReference>
<evidence type="ECO:0000256" key="3">
    <source>
        <dbReference type="ARBA" id="ARBA00022723"/>
    </source>
</evidence>
<dbReference type="RefSeq" id="WP_119786115.1">
    <property type="nucleotide sequence ID" value="NZ_QYUQ01000002.1"/>
</dbReference>
<dbReference type="GO" id="GO:0016491">
    <property type="term" value="F:oxidoreductase activity"/>
    <property type="evidence" value="ECO:0007669"/>
    <property type="project" value="InterPro"/>
</dbReference>
<reference evidence="9" key="1">
    <citation type="submission" date="2018-09" db="EMBL/GenBank/DDBJ databases">
        <authorList>
            <person name="Zhu H."/>
        </authorList>
    </citation>
    <scope>NUCLEOTIDE SEQUENCE [LARGE SCALE GENOMIC DNA]</scope>
    <source>
        <strain evidence="9">K1S02-23</strain>
    </source>
</reference>
<accession>A0A3A3G7T4</accession>
<organism evidence="8 9">
    <name type="scientific">Noviherbaspirillum sedimenti</name>
    <dbReference type="NCBI Taxonomy" id="2320865"/>
    <lineage>
        <taxon>Bacteria</taxon>
        <taxon>Pseudomonadati</taxon>
        <taxon>Pseudomonadota</taxon>
        <taxon>Betaproteobacteria</taxon>
        <taxon>Burkholderiales</taxon>
        <taxon>Oxalobacteraceae</taxon>
        <taxon>Noviherbaspirillum</taxon>
    </lineage>
</organism>
<gene>
    <name evidence="8" type="ORF">D3878_14375</name>
</gene>
<evidence type="ECO:0000256" key="6">
    <source>
        <dbReference type="ARBA" id="ARBA00034078"/>
    </source>
</evidence>
<keyword evidence="4 7" id="KW-0408">Iron</keyword>
<dbReference type="Gene3D" id="3.40.30.10">
    <property type="entry name" value="Glutaredoxin"/>
    <property type="match status" value="1"/>
</dbReference>
<sequence length="165" mass="17693">MDQNTTCQAASPLTLAKIQALIDAGAAQPGGLLPVLHTIQDATGFIPPESVPLIADAFNLSRAEVHGVITFYHHFRTTPPARHVVRICRAEACQSLGVATLIAHAEQRLGCRMHETSADGTYSLEPVYCLGHCATSPAIMIGDEVHARVTPSRFDALIKKTRESA</sequence>
<dbReference type="AlphaFoldDB" id="A0A3A3G7T4"/>
<dbReference type="Proteomes" id="UP000266327">
    <property type="component" value="Unassembled WGS sequence"/>
</dbReference>
<name>A0A3A3G7T4_9BURK</name>
<keyword evidence="3 7" id="KW-0479">Metal-binding</keyword>
<feature type="binding site" evidence="7">
    <location>
        <position position="133"/>
    </location>
    <ligand>
        <name>[2Fe-2S] cluster</name>
        <dbReference type="ChEBI" id="CHEBI:190135"/>
    </ligand>
</feature>
<comment type="caution">
    <text evidence="8">The sequence shown here is derived from an EMBL/GenBank/DDBJ whole genome shotgun (WGS) entry which is preliminary data.</text>
</comment>
<dbReference type="InterPro" id="IPR028431">
    <property type="entry name" value="NADP_DH_HndA-like"/>
</dbReference>
<feature type="binding site" evidence="7">
    <location>
        <position position="129"/>
    </location>
    <ligand>
        <name>[2Fe-2S] cluster</name>
        <dbReference type="ChEBI" id="CHEBI:190135"/>
    </ligand>
</feature>
<dbReference type="Pfam" id="PF01257">
    <property type="entry name" value="2Fe-2S_thioredx"/>
    <property type="match status" value="1"/>
</dbReference>
<feature type="binding site" evidence="7">
    <location>
        <position position="93"/>
    </location>
    <ligand>
        <name>[2Fe-2S] cluster</name>
        <dbReference type="ChEBI" id="CHEBI:190135"/>
    </ligand>
</feature>
<keyword evidence="5 7" id="KW-0411">Iron-sulfur</keyword>
<dbReference type="SUPFAM" id="SSF52833">
    <property type="entry name" value="Thioredoxin-like"/>
    <property type="match status" value="1"/>
</dbReference>
<keyword evidence="2 7" id="KW-0001">2Fe-2S</keyword>
<dbReference type="PANTHER" id="PTHR43342:SF1">
    <property type="entry name" value="BIFURCATING [FEFE] HYDROGENASE GAMMA SUBUNIT"/>
    <property type="match status" value="1"/>
</dbReference>
<comment type="similarity">
    <text evidence="1">Belongs to the complex I 24 kDa subunit family.</text>
</comment>
<evidence type="ECO:0000256" key="2">
    <source>
        <dbReference type="ARBA" id="ARBA00022714"/>
    </source>
</evidence>
<dbReference type="Gene3D" id="1.10.10.1590">
    <property type="entry name" value="NADH-quinone oxidoreductase subunit E"/>
    <property type="match status" value="1"/>
</dbReference>
<evidence type="ECO:0000256" key="4">
    <source>
        <dbReference type="ARBA" id="ARBA00023004"/>
    </source>
</evidence>
<dbReference type="NCBIfam" id="NF004638">
    <property type="entry name" value="PRK05988.1"/>
    <property type="match status" value="1"/>
</dbReference>
<evidence type="ECO:0000256" key="5">
    <source>
        <dbReference type="ARBA" id="ARBA00023014"/>
    </source>
</evidence>
<evidence type="ECO:0000256" key="7">
    <source>
        <dbReference type="PIRSR" id="PIRSR000216-1"/>
    </source>
</evidence>
<dbReference type="PANTHER" id="PTHR43342">
    <property type="entry name" value="NADH-QUINONE OXIDOREDUCTASE, E SUBUNIT"/>
    <property type="match status" value="1"/>
</dbReference>
<comment type="cofactor">
    <cofactor evidence="6">
        <name>[2Fe-2S] cluster</name>
        <dbReference type="ChEBI" id="CHEBI:190135"/>
    </cofactor>
</comment>
<evidence type="ECO:0000313" key="8">
    <source>
        <dbReference type="EMBL" id="RJG02612.1"/>
    </source>
</evidence>
<dbReference type="GO" id="GO:0046872">
    <property type="term" value="F:metal ion binding"/>
    <property type="evidence" value="ECO:0007669"/>
    <property type="project" value="UniProtKB-KW"/>
</dbReference>
<dbReference type="InterPro" id="IPR002023">
    <property type="entry name" value="NuoE-like"/>
</dbReference>
<protein>
    <submittedName>
        <fullName evidence="8">Formate dehydrogenase subunit gamma</fullName>
    </submittedName>
</protein>
<dbReference type="CDD" id="cd03081">
    <property type="entry name" value="TRX_Fd_NuoE_FDH_gamma"/>
    <property type="match status" value="1"/>
</dbReference>
<evidence type="ECO:0000256" key="1">
    <source>
        <dbReference type="ARBA" id="ARBA00010643"/>
    </source>
</evidence>
<evidence type="ECO:0000313" key="9">
    <source>
        <dbReference type="Proteomes" id="UP000266327"/>
    </source>
</evidence>
<proteinExistence type="inferred from homology"/>
<feature type="binding site" evidence="7">
    <location>
        <position position="88"/>
    </location>
    <ligand>
        <name>[2Fe-2S] cluster</name>
        <dbReference type="ChEBI" id="CHEBI:190135"/>
    </ligand>
</feature>
<dbReference type="GO" id="GO:0051537">
    <property type="term" value="F:2 iron, 2 sulfur cluster binding"/>
    <property type="evidence" value="ECO:0007669"/>
    <property type="project" value="UniProtKB-KW"/>
</dbReference>
<keyword evidence="9" id="KW-1185">Reference proteome</keyword>
<dbReference type="InterPro" id="IPR036249">
    <property type="entry name" value="Thioredoxin-like_sf"/>
</dbReference>